<dbReference type="AlphaFoldDB" id="A0A7X2XUY2"/>
<gene>
    <name evidence="1" type="ORF">GM612_02555</name>
</gene>
<comment type="caution">
    <text evidence="1">The sequence shown here is derived from an EMBL/GenBank/DDBJ whole genome shotgun (WGS) entry which is preliminary data.</text>
</comment>
<proteinExistence type="predicted"/>
<protein>
    <submittedName>
        <fullName evidence="1">Uncharacterized protein</fullName>
    </submittedName>
</protein>
<evidence type="ECO:0000313" key="2">
    <source>
        <dbReference type="Proteomes" id="UP000466388"/>
    </source>
</evidence>
<dbReference type="RefSeq" id="WP_155430813.1">
    <property type="nucleotide sequence ID" value="NZ_WNJO01000002.1"/>
</dbReference>
<dbReference type="EMBL" id="WNJO01000002">
    <property type="protein sequence ID" value="MTV81535.1"/>
    <property type="molecule type" value="Genomic_DNA"/>
</dbReference>
<evidence type="ECO:0000313" key="1">
    <source>
        <dbReference type="EMBL" id="MTV81535.1"/>
    </source>
</evidence>
<accession>A0A7X2XUY2</accession>
<keyword evidence="2" id="KW-1185">Reference proteome</keyword>
<dbReference type="Proteomes" id="UP000466388">
    <property type="component" value="Unassembled WGS sequence"/>
</dbReference>
<organism evidence="1 2">
    <name type="scientific">Secundilactobacillus folii</name>
    <dbReference type="NCBI Taxonomy" id="2678357"/>
    <lineage>
        <taxon>Bacteria</taxon>
        <taxon>Bacillati</taxon>
        <taxon>Bacillota</taxon>
        <taxon>Bacilli</taxon>
        <taxon>Lactobacillales</taxon>
        <taxon>Lactobacillaceae</taxon>
        <taxon>Secundilactobacillus</taxon>
    </lineage>
</organism>
<reference evidence="1 2" key="1">
    <citation type="submission" date="2019-11" db="EMBL/GenBank/DDBJ databases">
        <title>Lactobacillus sp. nov. CRM56-3, isolated from fermented tea leaves.</title>
        <authorList>
            <person name="Phuengjayaem S."/>
            <person name="Tanasupawat S."/>
        </authorList>
    </citation>
    <scope>NUCLEOTIDE SEQUENCE [LARGE SCALE GENOMIC DNA]</scope>
    <source>
        <strain evidence="1 2">CRM56-3</strain>
    </source>
</reference>
<sequence>MTTIYMHPTAKDEIAKLSDGSRALVDVEKTSEGQRYGFKFTGHCHPNFWCSQPLQDGLTVRVDSIDGPEQFKIALR</sequence>
<name>A0A7X2XUY2_9LACO</name>